<dbReference type="PANTHER" id="PTHR46017">
    <property type="entry name" value="ALPHA-MANNOSIDASE 2C1"/>
    <property type="match status" value="1"/>
</dbReference>
<dbReference type="InterPro" id="IPR011330">
    <property type="entry name" value="Glyco_hydro/deAcase_b/a-brl"/>
</dbReference>
<gene>
    <name evidence="6" type="ORF">ACFFJ8_15810</name>
</gene>
<dbReference type="InterPro" id="IPR011682">
    <property type="entry name" value="Glyco_hydro_38_C"/>
</dbReference>
<dbReference type="InterPro" id="IPR041147">
    <property type="entry name" value="GH38_C"/>
</dbReference>
<dbReference type="InterPro" id="IPR041509">
    <property type="entry name" value="GH38_beta-1"/>
</dbReference>
<dbReference type="InterPro" id="IPR011013">
    <property type="entry name" value="Gal_mutarotase_sf_dom"/>
</dbReference>
<dbReference type="SUPFAM" id="SSF74650">
    <property type="entry name" value="Galactose mutarotase-like"/>
    <property type="match status" value="1"/>
</dbReference>
<comment type="similarity">
    <text evidence="1">Belongs to the glycosyl hydrolase 38 family.</text>
</comment>
<evidence type="ECO:0000256" key="1">
    <source>
        <dbReference type="ARBA" id="ARBA00009792"/>
    </source>
</evidence>
<evidence type="ECO:0000256" key="3">
    <source>
        <dbReference type="ARBA" id="ARBA00022801"/>
    </source>
</evidence>
<dbReference type="SUPFAM" id="SSF88713">
    <property type="entry name" value="Glycoside hydrolase/deacetylase"/>
    <property type="match status" value="1"/>
</dbReference>
<evidence type="ECO:0000313" key="6">
    <source>
        <dbReference type="EMBL" id="MFC0392837.1"/>
    </source>
</evidence>
<dbReference type="SMART" id="SM00872">
    <property type="entry name" value="Alpha-mann_mid"/>
    <property type="match status" value="1"/>
</dbReference>
<organism evidence="6 7">
    <name type="scientific">Paenibacillus mendelii</name>
    <dbReference type="NCBI Taxonomy" id="206163"/>
    <lineage>
        <taxon>Bacteria</taxon>
        <taxon>Bacillati</taxon>
        <taxon>Bacillota</taxon>
        <taxon>Bacilli</taxon>
        <taxon>Bacillales</taxon>
        <taxon>Paenibacillaceae</taxon>
        <taxon>Paenibacillus</taxon>
    </lineage>
</organism>
<dbReference type="RefSeq" id="WP_204818741.1">
    <property type="nucleotide sequence ID" value="NZ_JANHOF010000005.1"/>
</dbReference>
<name>A0ABV6JAP1_9BACL</name>
<sequence>MARKTVHVISHTHWDREWYMPYEKHHVKLIALMDTLLETFDRDPEFHSFHLDGQTIILDDYLQVRPEQREKLVRYVQEGRLRIGPWYILQDEFLTSSEANVRNLLVGHKDARAFGPITKIGYFPDSFGNMGQAPQLIRQAGMDTAVFGRGVKPTGFNNSVSDSEAYESPYSELTWRAPDGSEVLGILFANWYHNGMEAPVDESAARAYWQNKLPDVERFASTPHLLFMNGCDHQPVQTDLSIALHQARELYPDYDFVHSNFEDYARSVTAAIDTPLAVVNGELRSQRTDGWSTLVNTASARVYIKQANAHVQTLLEKVAEPAAAIASLLGRSYPHHLFTYAWKTLMQNHPHDSICGCSVDEVHREMMSRFAKSQGVAETLVEDSLQAMLKQIDTTMFDSFEGAVPFAAANYSGWRRTGTVQVDLEVARKPLYEPSPSEIYAELEQMDIAGGYIVDHEGRTLTTAQIEDLGVKFNYSLPDDRFRQPYMARRVRVTLGVEDVPPLGYQTFAWVPASGDAAARMKAAILPGADEGNAATPRLLENEFIAVMVHDNGSLSMEIKATGQVYRDLCVYEDVGDIGNEYMFKQPEGDEALTTKGLTAEISLMAQTPSQTTVEIVHHWSLPADADALLQREMAAMVPLQARKSQRSTTMTPFVIRTQVTVQQGVRAVMVKTSFDNQASDHRLRALFPTDILAASHHADSIFEIAERPNIPSPEWRNPSNTQHQQSFVAVDEAKRGLAVANIGLNEYEVLRDNRGTIAVTLLRAVGELGDWGAFPTPEAQCIGEQSVQFALIPYDGSQQREKAAAEAYQFQIPWIAAQTDIHQGSLPPVHGWLNWEGDRLALSTVKIAEESQDLIVRWYNLSTEPTELIVQVSDDRTAWYASNIMEEQGEPLTAASDGLLRVNIKPAEIITLGRRFSE</sequence>
<keyword evidence="2" id="KW-0479">Metal-binding</keyword>
<evidence type="ECO:0000256" key="4">
    <source>
        <dbReference type="ARBA" id="ARBA00023295"/>
    </source>
</evidence>
<dbReference type="SUPFAM" id="SSF88688">
    <property type="entry name" value="Families 57/38 glycoside transferase middle domain"/>
    <property type="match status" value="1"/>
</dbReference>
<accession>A0ABV6JAP1</accession>
<dbReference type="Gene3D" id="2.70.98.30">
    <property type="entry name" value="Golgi alpha-mannosidase II, domain 4"/>
    <property type="match status" value="1"/>
</dbReference>
<dbReference type="Pfam" id="PF17677">
    <property type="entry name" value="Glyco_hydro38C2"/>
    <property type="match status" value="1"/>
</dbReference>
<comment type="caution">
    <text evidence="6">The sequence shown here is derived from an EMBL/GenBank/DDBJ whole genome shotgun (WGS) entry which is preliminary data.</text>
</comment>
<evidence type="ECO:0000256" key="2">
    <source>
        <dbReference type="ARBA" id="ARBA00022723"/>
    </source>
</evidence>
<dbReference type="InterPro" id="IPR027291">
    <property type="entry name" value="Glyco_hydro_38_N_sf"/>
</dbReference>
<dbReference type="PANTHER" id="PTHR46017:SF2">
    <property type="entry name" value="MANNOSYLGLYCERATE HYDROLASE"/>
    <property type="match status" value="1"/>
</dbReference>
<dbReference type="EMBL" id="JBHLVF010000023">
    <property type="protein sequence ID" value="MFC0392837.1"/>
    <property type="molecule type" value="Genomic_DNA"/>
</dbReference>
<dbReference type="CDD" id="cd10814">
    <property type="entry name" value="GH38N_AMII_SpGH38_like"/>
    <property type="match status" value="1"/>
</dbReference>
<feature type="domain" description="Glycoside hydrolase family 38 central" evidence="5">
    <location>
        <begin position="297"/>
        <end position="370"/>
    </location>
</feature>
<dbReference type="Pfam" id="PF18438">
    <property type="entry name" value="Glyco_hydro_38"/>
    <property type="match status" value="1"/>
</dbReference>
<protein>
    <submittedName>
        <fullName evidence="6">Alpha-mannosidase</fullName>
    </submittedName>
</protein>
<dbReference type="InterPro" id="IPR028995">
    <property type="entry name" value="Glyco_hydro_57/38_cen_sf"/>
</dbReference>
<reference evidence="6 7" key="1">
    <citation type="submission" date="2024-09" db="EMBL/GenBank/DDBJ databases">
        <authorList>
            <person name="Sun Q."/>
            <person name="Mori K."/>
        </authorList>
    </citation>
    <scope>NUCLEOTIDE SEQUENCE [LARGE SCALE GENOMIC DNA]</scope>
    <source>
        <strain evidence="6 7">CCM 4839</strain>
    </source>
</reference>
<dbReference type="Pfam" id="PF07748">
    <property type="entry name" value="Glyco_hydro_38C"/>
    <property type="match status" value="1"/>
</dbReference>
<dbReference type="Pfam" id="PF01074">
    <property type="entry name" value="Glyco_hydro_38N"/>
    <property type="match status" value="1"/>
</dbReference>
<keyword evidence="3" id="KW-0378">Hydrolase</keyword>
<dbReference type="Gene3D" id="1.20.1270.50">
    <property type="entry name" value="Glycoside hydrolase family 38, central domain"/>
    <property type="match status" value="1"/>
</dbReference>
<keyword evidence="4" id="KW-0326">Glycosidase</keyword>
<dbReference type="Gene3D" id="3.20.110.10">
    <property type="entry name" value="Glycoside hydrolase 38, N terminal domain"/>
    <property type="match status" value="1"/>
</dbReference>
<evidence type="ECO:0000259" key="5">
    <source>
        <dbReference type="SMART" id="SM00872"/>
    </source>
</evidence>
<dbReference type="Gene3D" id="2.60.40.2220">
    <property type="match status" value="1"/>
</dbReference>
<dbReference type="InterPro" id="IPR000602">
    <property type="entry name" value="Glyco_hydro_38_N"/>
</dbReference>
<dbReference type="Gene3D" id="2.60.40.2210">
    <property type="match status" value="1"/>
</dbReference>
<proteinExistence type="inferred from homology"/>
<dbReference type="Proteomes" id="UP001589818">
    <property type="component" value="Unassembled WGS sequence"/>
</dbReference>
<dbReference type="Pfam" id="PF09261">
    <property type="entry name" value="Alpha-mann_mid"/>
    <property type="match status" value="1"/>
</dbReference>
<evidence type="ECO:0000313" key="7">
    <source>
        <dbReference type="Proteomes" id="UP001589818"/>
    </source>
</evidence>
<dbReference type="InterPro" id="IPR015341">
    <property type="entry name" value="Glyco_hydro_38_cen"/>
</dbReference>
<dbReference type="InterPro" id="IPR037094">
    <property type="entry name" value="Glyco_hydro_38_cen_sf"/>
</dbReference>
<keyword evidence="7" id="KW-1185">Reference proteome</keyword>